<sequence>MSYSSEKLVHLLESTLNPQLRKQAEDELGLIYNVQGFSTNILQLIMTEQVSMPIRQAGAIYLKNMINQYWYEKKPEKPDEIVPFTISEADKQTIRNNLIEAVIHSPDPIRAQLIVCVRTITTQDFPEKWPAIVDKVHHFIQTSDINSWNGALQAFYQLCKLFEYKTSKDREPYHNAMRVLLPMFLERLCQLTDDQSDLAVLTKKQILKIFFTFIQFILPLDVLDKNSLSNWIEISNVILVQPVPDHVEQIDKDERSELSWWKIKKWSIRILNRIFDRYGTPATCSKEYTEFANFFLKGYSRISLVRMKYSLYRNGVYVSPRVLQQAIIYLEYAVVPAFTWKFMKPHMLVIIQQILYPLMCHTDEDQDLFENDPVEYIKIKYDVFEDFVSPVNAARQLVYQVASKRKQMLEQAMLFCMSELQNGQLAARNKDGILHIIGAVAPVLLKKNVYKDQVEMMLVSYVFPEFMSQHGFLRARACWVLKQFARVEFKSQENLLNACNCVKQRILNDSCLPVNVEACCALNELINDEENELNPAVKELVGQNIQQIILKMLNLIRDTENDDVSGVIQRLIYVYEDQISAFAVDIMKHLAETFLSIVKCAEEQEDADVKDDKTITAVGILSTVESILSVMEGKLEIMHELEKIVMPVINAIIQNGMLDFYEELFTLICTLTSKQISEPMWNLLYVIYDIFQNDAADYFAELMPVLHNYVQVDTKSFLADPKRLECILKMIKQVLDAQIDDDESESHAAKLLEIIVLQCHGQIDSVLPSIVQLVFERLSKEVESTELRTMLLQVVIAALWCNTDVLVQTLDNFSMSHGRSIMLDFINKWFGDIDCFFGIHDRKVCALGLNTLLHLTVKRRADLDQVSGKLLPSMCTVLDDLSKAYENKAREDSDDEYEETDADLDEVYSDEEEENEKKNRATQSNAKEGEEDDESDLDDFDDDDEYDRTLLENYSTCIDNNDEIDEFVIFKETLQALQTTQPQFYEQITGSLTPEQCKQIQEFITTANKRQADKESRKLLAAGGYSFTNIQVPNQFNFGAQNVFGHQ</sequence>
<dbReference type="SUPFAM" id="SSF48371">
    <property type="entry name" value="ARM repeat"/>
    <property type="match status" value="1"/>
</dbReference>
<protein>
    <submittedName>
        <fullName evidence="10">Importin-7-like isoform X1</fullName>
    </submittedName>
</protein>
<evidence type="ECO:0000313" key="10">
    <source>
        <dbReference type="EMBL" id="RNA01342.1"/>
    </source>
</evidence>
<keyword evidence="7" id="KW-0539">Nucleus</keyword>
<dbReference type="Pfam" id="PF25758">
    <property type="entry name" value="TPR_IPO11"/>
    <property type="match status" value="1"/>
</dbReference>
<keyword evidence="4" id="KW-0813">Transport</keyword>
<reference evidence="10 11" key="1">
    <citation type="journal article" date="2018" name="Sci. Rep.">
        <title>Genomic signatures of local adaptation to the degree of environmental predictability in rotifers.</title>
        <authorList>
            <person name="Franch-Gras L."/>
            <person name="Hahn C."/>
            <person name="Garcia-Roger E.M."/>
            <person name="Carmona M.J."/>
            <person name="Serra M."/>
            <person name="Gomez A."/>
        </authorList>
    </citation>
    <scope>NUCLEOTIDE SEQUENCE [LARGE SCALE GENOMIC DNA]</scope>
    <source>
        <strain evidence="10">HYR1</strain>
    </source>
</reference>
<dbReference type="AlphaFoldDB" id="A0A3M7PQD9"/>
<feature type="domain" description="Importin N-terminal" evidence="9">
    <location>
        <begin position="24"/>
        <end position="104"/>
    </location>
</feature>
<dbReference type="SMART" id="SM00913">
    <property type="entry name" value="IBN_N"/>
    <property type="match status" value="1"/>
</dbReference>
<evidence type="ECO:0000256" key="7">
    <source>
        <dbReference type="ARBA" id="ARBA00023242"/>
    </source>
</evidence>
<gene>
    <name evidence="10" type="ORF">BpHYR1_010110</name>
</gene>
<proteinExistence type="inferred from homology"/>
<dbReference type="Proteomes" id="UP000276133">
    <property type="component" value="Unassembled WGS sequence"/>
</dbReference>
<comment type="subcellular location">
    <subcellularLocation>
        <location evidence="2">Cytoplasm</location>
    </subcellularLocation>
    <subcellularLocation>
        <location evidence="1">Nucleus</location>
    </subcellularLocation>
</comment>
<dbReference type="InterPro" id="IPR001494">
    <property type="entry name" value="Importin-beta_N"/>
</dbReference>
<keyword evidence="11" id="KW-1185">Reference proteome</keyword>
<dbReference type="PANTHER" id="PTHR10997:SF18">
    <property type="entry name" value="D-IMPORTIN 7_RANBP7"/>
    <property type="match status" value="1"/>
</dbReference>
<dbReference type="GO" id="GO:0005829">
    <property type="term" value="C:cytosol"/>
    <property type="evidence" value="ECO:0007669"/>
    <property type="project" value="TreeGrafter"/>
</dbReference>
<evidence type="ECO:0000256" key="8">
    <source>
        <dbReference type="SAM" id="MobiDB-lite"/>
    </source>
</evidence>
<dbReference type="Pfam" id="PF03810">
    <property type="entry name" value="IBN_N"/>
    <property type="match status" value="1"/>
</dbReference>
<evidence type="ECO:0000259" key="9">
    <source>
        <dbReference type="PROSITE" id="PS50166"/>
    </source>
</evidence>
<dbReference type="GO" id="GO:0005635">
    <property type="term" value="C:nuclear envelope"/>
    <property type="evidence" value="ECO:0007669"/>
    <property type="project" value="TreeGrafter"/>
</dbReference>
<dbReference type="GO" id="GO:0031267">
    <property type="term" value="F:small GTPase binding"/>
    <property type="evidence" value="ECO:0007669"/>
    <property type="project" value="InterPro"/>
</dbReference>
<comment type="similarity">
    <text evidence="3">Belongs to the importin beta family.</text>
</comment>
<keyword evidence="6" id="KW-0653">Protein transport</keyword>
<evidence type="ECO:0000256" key="1">
    <source>
        <dbReference type="ARBA" id="ARBA00004123"/>
    </source>
</evidence>
<feature type="compositionally biased region" description="Acidic residues" evidence="8">
    <location>
        <begin position="929"/>
        <end position="944"/>
    </location>
</feature>
<dbReference type="InterPro" id="IPR058669">
    <property type="entry name" value="TPR_IPO7/11-like"/>
</dbReference>
<feature type="compositionally biased region" description="Acidic residues" evidence="8">
    <location>
        <begin position="892"/>
        <end position="914"/>
    </location>
</feature>
<organism evidence="10 11">
    <name type="scientific">Brachionus plicatilis</name>
    <name type="common">Marine rotifer</name>
    <name type="synonym">Brachionus muelleri</name>
    <dbReference type="NCBI Taxonomy" id="10195"/>
    <lineage>
        <taxon>Eukaryota</taxon>
        <taxon>Metazoa</taxon>
        <taxon>Spiralia</taxon>
        <taxon>Gnathifera</taxon>
        <taxon>Rotifera</taxon>
        <taxon>Eurotatoria</taxon>
        <taxon>Monogononta</taxon>
        <taxon>Pseudotrocha</taxon>
        <taxon>Ploima</taxon>
        <taxon>Brachionidae</taxon>
        <taxon>Brachionus</taxon>
    </lineage>
</organism>
<dbReference type="InterPro" id="IPR011989">
    <property type="entry name" value="ARM-like"/>
</dbReference>
<evidence type="ECO:0000256" key="4">
    <source>
        <dbReference type="ARBA" id="ARBA00022448"/>
    </source>
</evidence>
<name>A0A3M7PQD9_BRAPC</name>
<dbReference type="EMBL" id="REGN01009367">
    <property type="protein sequence ID" value="RNA01342.1"/>
    <property type="molecule type" value="Genomic_DNA"/>
</dbReference>
<dbReference type="GO" id="GO:0006606">
    <property type="term" value="P:protein import into nucleus"/>
    <property type="evidence" value="ECO:0007669"/>
    <property type="project" value="TreeGrafter"/>
</dbReference>
<evidence type="ECO:0000256" key="3">
    <source>
        <dbReference type="ARBA" id="ARBA00007991"/>
    </source>
</evidence>
<comment type="caution">
    <text evidence="10">The sequence shown here is derived from an EMBL/GenBank/DDBJ whole genome shotgun (WGS) entry which is preliminary data.</text>
</comment>
<keyword evidence="5" id="KW-0963">Cytoplasm</keyword>
<evidence type="ECO:0000256" key="2">
    <source>
        <dbReference type="ARBA" id="ARBA00004496"/>
    </source>
</evidence>
<dbReference type="OrthoDB" id="760868at2759"/>
<dbReference type="PANTHER" id="PTHR10997">
    <property type="entry name" value="IMPORTIN-7, 8, 11"/>
    <property type="match status" value="1"/>
</dbReference>
<dbReference type="PROSITE" id="PS50166">
    <property type="entry name" value="IMPORTIN_B_NT"/>
    <property type="match status" value="1"/>
</dbReference>
<feature type="region of interest" description="Disordered" evidence="8">
    <location>
        <begin position="888"/>
        <end position="944"/>
    </location>
</feature>
<dbReference type="InterPro" id="IPR016024">
    <property type="entry name" value="ARM-type_fold"/>
</dbReference>
<evidence type="ECO:0000256" key="6">
    <source>
        <dbReference type="ARBA" id="ARBA00022927"/>
    </source>
</evidence>
<accession>A0A3M7PQD9</accession>
<evidence type="ECO:0000256" key="5">
    <source>
        <dbReference type="ARBA" id="ARBA00022490"/>
    </source>
</evidence>
<dbReference type="Gene3D" id="1.25.10.10">
    <property type="entry name" value="Leucine-rich Repeat Variant"/>
    <property type="match status" value="1"/>
</dbReference>
<evidence type="ECO:0000313" key="11">
    <source>
        <dbReference type="Proteomes" id="UP000276133"/>
    </source>
</evidence>
<dbReference type="STRING" id="10195.A0A3M7PQD9"/>